<dbReference type="SUPFAM" id="SSF50199">
    <property type="entry name" value="Staphylococcal nuclease"/>
    <property type="match status" value="1"/>
</dbReference>
<evidence type="ECO:0000313" key="1">
    <source>
        <dbReference type="EMBL" id="SVD54904.1"/>
    </source>
</evidence>
<dbReference type="InterPro" id="IPR035437">
    <property type="entry name" value="SNase_OB-fold_sf"/>
</dbReference>
<organism evidence="1">
    <name type="scientific">marine metagenome</name>
    <dbReference type="NCBI Taxonomy" id="408172"/>
    <lineage>
        <taxon>unclassified sequences</taxon>
        <taxon>metagenomes</taxon>
        <taxon>ecological metagenomes</taxon>
    </lineage>
</organism>
<protein>
    <recommendedName>
        <fullName evidence="2">TNase-like domain-containing protein</fullName>
    </recommendedName>
</protein>
<name>A0A382W8A9_9ZZZZ</name>
<reference evidence="1" key="1">
    <citation type="submission" date="2018-05" db="EMBL/GenBank/DDBJ databases">
        <authorList>
            <person name="Lanie J.A."/>
            <person name="Ng W.-L."/>
            <person name="Kazmierczak K.M."/>
            <person name="Andrzejewski T.M."/>
            <person name="Davidsen T.M."/>
            <person name="Wayne K.J."/>
            <person name="Tettelin H."/>
            <person name="Glass J.I."/>
            <person name="Rusch D."/>
            <person name="Podicherti R."/>
            <person name="Tsui H.-C.T."/>
            <person name="Winkler M.E."/>
        </authorList>
    </citation>
    <scope>NUCLEOTIDE SEQUENCE</scope>
</reference>
<sequence>MFLVRFFKNTFIVFLVIFTLQLSVQANVVCMCVTTPVTFLEVVDGDTIWVKKHGEKVLVEFDGIDAPELDHKTNNTLDCLHDQKKAQEAHDLIQDMLSSANEVGLIIKEEINEQELRAQVYADGLSVGQELLYKHLAVEGQGKWCEINERD</sequence>
<accession>A0A382W8A9</accession>
<proteinExistence type="predicted"/>
<dbReference type="Gene3D" id="2.40.50.90">
    <property type="match status" value="1"/>
</dbReference>
<dbReference type="AlphaFoldDB" id="A0A382W8A9"/>
<evidence type="ECO:0008006" key="2">
    <source>
        <dbReference type="Google" id="ProtNLM"/>
    </source>
</evidence>
<dbReference type="EMBL" id="UINC01157744">
    <property type="protein sequence ID" value="SVD54904.1"/>
    <property type="molecule type" value="Genomic_DNA"/>
</dbReference>
<gene>
    <name evidence="1" type="ORF">METZ01_LOCUS407758</name>
</gene>